<dbReference type="EMBL" id="JBGFUD010007866">
    <property type="protein sequence ID" value="MFH4981779.1"/>
    <property type="molecule type" value="Genomic_DNA"/>
</dbReference>
<evidence type="ECO:0000313" key="2">
    <source>
        <dbReference type="Proteomes" id="UP001608902"/>
    </source>
</evidence>
<accession>A0ABD6EP73</accession>
<comment type="caution">
    <text evidence="1">The sequence shown here is derived from an EMBL/GenBank/DDBJ whole genome shotgun (WGS) entry which is preliminary data.</text>
</comment>
<evidence type="ECO:0000313" key="1">
    <source>
        <dbReference type="EMBL" id="MFH4981779.1"/>
    </source>
</evidence>
<dbReference type="Proteomes" id="UP001608902">
    <property type="component" value="Unassembled WGS sequence"/>
</dbReference>
<keyword evidence="2" id="KW-1185">Reference proteome</keyword>
<organism evidence="1 2">
    <name type="scientific">Gnathostoma spinigerum</name>
    <dbReference type="NCBI Taxonomy" id="75299"/>
    <lineage>
        <taxon>Eukaryota</taxon>
        <taxon>Metazoa</taxon>
        <taxon>Ecdysozoa</taxon>
        <taxon>Nematoda</taxon>
        <taxon>Chromadorea</taxon>
        <taxon>Rhabditida</taxon>
        <taxon>Spirurina</taxon>
        <taxon>Gnathostomatomorpha</taxon>
        <taxon>Gnathostomatoidea</taxon>
        <taxon>Gnathostomatidae</taxon>
        <taxon>Gnathostoma</taxon>
    </lineage>
</organism>
<dbReference type="AlphaFoldDB" id="A0ABD6EP73"/>
<name>A0ABD6EP73_9BILA</name>
<reference evidence="1 2" key="1">
    <citation type="submission" date="2024-08" db="EMBL/GenBank/DDBJ databases">
        <title>Gnathostoma spinigerum genome.</title>
        <authorList>
            <person name="Gonzalez-Bertolin B."/>
            <person name="Monzon S."/>
            <person name="Zaballos A."/>
            <person name="Jimenez P."/>
            <person name="Dekumyoy P."/>
            <person name="Varona S."/>
            <person name="Cuesta I."/>
            <person name="Sumanam S."/>
            <person name="Adisakwattana P."/>
            <person name="Gasser R.B."/>
            <person name="Hernandez-Gonzalez A."/>
            <person name="Young N.D."/>
            <person name="Perteguer M.J."/>
        </authorList>
    </citation>
    <scope>NUCLEOTIDE SEQUENCE [LARGE SCALE GENOMIC DNA]</scope>
    <source>
        <strain evidence="1">AL3</strain>
        <tissue evidence="1">Liver</tissue>
    </source>
</reference>
<proteinExistence type="predicted"/>
<gene>
    <name evidence="1" type="ORF">AB6A40_008488</name>
</gene>
<protein>
    <submittedName>
        <fullName evidence="1">Uncharacterized protein</fullName>
    </submittedName>
</protein>
<sequence length="109" mass="12208">MLVSPSVPTSVNLYARGVPRMEAAVDLSLEMTSWTSLVAWRCYKLEKKVFFVAILEVATSYAVEFTSSHGVISFTSDMSFTDLSTLYAAICLVNSSLFRKRSCRFRLFG</sequence>